<dbReference type="Proteomes" id="UP000052258">
    <property type="component" value="Unassembled WGS sequence"/>
</dbReference>
<proteinExistence type="predicted"/>
<evidence type="ECO:0000256" key="1">
    <source>
        <dbReference type="SAM" id="Phobius"/>
    </source>
</evidence>
<keyword evidence="1" id="KW-0472">Membrane</keyword>
<evidence type="ECO:0000313" key="3">
    <source>
        <dbReference type="Proteomes" id="UP000052258"/>
    </source>
</evidence>
<keyword evidence="3" id="KW-1185">Reference proteome</keyword>
<accession>A0A0J8GFY5</accession>
<sequence length="87" mass="9804">MEEKFDLGHFLKKAFVIAIGVSLVFIGFIAILTLVGVLIAIPLLKKGSKLLFEKENGESTERKLKWKTPHCEAKLKFNDSDLLEEKS</sequence>
<organism evidence="2 3">
    <name type="scientific">Listeria fleischmannii 1991</name>
    <dbReference type="NCBI Taxonomy" id="1430899"/>
    <lineage>
        <taxon>Bacteria</taxon>
        <taxon>Bacillati</taxon>
        <taxon>Bacillota</taxon>
        <taxon>Bacilli</taxon>
        <taxon>Bacillales</taxon>
        <taxon>Listeriaceae</taxon>
        <taxon>Listeria</taxon>
    </lineage>
</organism>
<evidence type="ECO:0000313" key="2">
    <source>
        <dbReference type="EMBL" id="KMT59934.1"/>
    </source>
</evidence>
<dbReference type="AlphaFoldDB" id="A0A0J8GFY5"/>
<reference evidence="2 3" key="1">
    <citation type="journal article" date="2015" name="Genome Biol. Evol.">
        <title>Comparative Genomics of Listeria Sensu Lato: Genus-Wide Differences in Evolutionary Dynamics and the Progressive Gain of Complex, Potentially Pathogenicity-Related Traits through Lateral Gene Transfer.</title>
        <authorList>
            <person name="Chiara M."/>
            <person name="Caruso M."/>
            <person name="D'Erchia A.M."/>
            <person name="Manzari C."/>
            <person name="Fraccalvieri R."/>
            <person name="Goffredo E."/>
            <person name="Latorre L."/>
            <person name="Miccolupo A."/>
            <person name="Padalino I."/>
            <person name="Santagada G."/>
            <person name="Chiocco D."/>
            <person name="Pesole G."/>
            <person name="Horner D.S."/>
            <person name="Parisi A."/>
        </authorList>
    </citation>
    <scope>NUCLEOTIDE SEQUENCE [LARGE SCALE GENOMIC DNA]</scope>
    <source>
        <strain evidence="2 3">1991</strain>
    </source>
</reference>
<protein>
    <submittedName>
        <fullName evidence="2">Uncharacterized protein</fullName>
    </submittedName>
</protein>
<name>A0A0J8GFY5_9LIST</name>
<keyword evidence="1" id="KW-1133">Transmembrane helix</keyword>
<dbReference type="PATRIC" id="fig|1430899.3.peg.1245"/>
<dbReference type="RefSeq" id="WP_007476615.1">
    <property type="nucleotide sequence ID" value="NZ_KQ130614.1"/>
</dbReference>
<keyword evidence="1" id="KW-0812">Transmembrane</keyword>
<dbReference type="EMBL" id="AZHO01000012">
    <property type="protein sequence ID" value="KMT59934.1"/>
    <property type="molecule type" value="Genomic_DNA"/>
</dbReference>
<comment type="caution">
    <text evidence="2">The sequence shown here is derived from an EMBL/GenBank/DDBJ whole genome shotgun (WGS) entry which is preliminary data.</text>
</comment>
<dbReference type="OrthoDB" id="2363304at2"/>
<feature type="transmembrane region" description="Helical" evidence="1">
    <location>
        <begin position="15"/>
        <end position="44"/>
    </location>
</feature>
<gene>
    <name evidence="2" type="ORF">X560_1488</name>
</gene>